<dbReference type="InterPro" id="IPR036837">
    <property type="entry name" value="Cation_efflux_CTD_sf"/>
</dbReference>
<protein>
    <submittedName>
        <fullName evidence="12">Cobalt-zinc-cadmium resistance protein</fullName>
    </submittedName>
</protein>
<dbReference type="SUPFAM" id="SSF161111">
    <property type="entry name" value="Cation efflux protein transmembrane domain-like"/>
    <property type="match status" value="1"/>
</dbReference>
<dbReference type="InterPro" id="IPR027469">
    <property type="entry name" value="Cation_efflux_TMD_sf"/>
</dbReference>
<keyword evidence="5 9" id="KW-0812">Transmembrane</keyword>
<keyword evidence="4" id="KW-0408">Iron</keyword>
<dbReference type="GO" id="GO:0015086">
    <property type="term" value="F:cadmium ion transmembrane transporter activity"/>
    <property type="evidence" value="ECO:0007669"/>
    <property type="project" value="TreeGrafter"/>
</dbReference>
<dbReference type="SUPFAM" id="SSF160240">
    <property type="entry name" value="Cation efflux protein cytoplasmic domain-like"/>
    <property type="match status" value="1"/>
</dbReference>
<evidence type="ECO:0000256" key="6">
    <source>
        <dbReference type="ARBA" id="ARBA00022906"/>
    </source>
</evidence>
<name>A0A486XUQ5_9GAMM</name>
<feature type="transmembrane region" description="Helical" evidence="9">
    <location>
        <begin position="43"/>
        <end position="60"/>
    </location>
</feature>
<reference evidence="12" key="1">
    <citation type="submission" date="2019-04" db="EMBL/GenBank/DDBJ databases">
        <authorList>
            <person name="Brambilla D."/>
        </authorList>
    </citation>
    <scope>NUCLEOTIDE SEQUENCE</scope>
    <source>
        <strain evidence="12">BAL1</strain>
    </source>
</reference>
<evidence type="ECO:0000256" key="8">
    <source>
        <dbReference type="ARBA" id="ARBA00023136"/>
    </source>
</evidence>
<keyword evidence="4" id="KW-0410">Iron transport</keyword>
<evidence type="ECO:0000256" key="3">
    <source>
        <dbReference type="ARBA" id="ARBA00022448"/>
    </source>
</evidence>
<feature type="domain" description="Cation efflux protein transmembrane" evidence="10">
    <location>
        <begin position="10"/>
        <end position="204"/>
    </location>
</feature>
<feature type="transmembrane region" description="Helical" evidence="9">
    <location>
        <begin position="154"/>
        <end position="173"/>
    </location>
</feature>
<feature type="transmembrane region" description="Helical" evidence="9">
    <location>
        <begin position="80"/>
        <end position="99"/>
    </location>
</feature>
<dbReference type="Gene3D" id="3.30.70.1350">
    <property type="entry name" value="Cation efflux protein, cytoplasmic domain"/>
    <property type="match status" value="1"/>
</dbReference>
<evidence type="ECO:0000256" key="4">
    <source>
        <dbReference type="ARBA" id="ARBA00022496"/>
    </source>
</evidence>
<evidence type="ECO:0000256" key="9">
    <source>
        <dbReference type="SAM" id="Phobius"/>
    </source>
</evidence>
<evidence type="ECO:0000259" key="10">
    <source>
        <dbReference type="Pfam" id="PF01545"/>
    </source>
</evidence>
<evidence type="ECO:0000313" key="12">
    <source>
        <dbReference type="EMBL" id="VHO06055.1"/>
    </source>
</evidence>
<keyword evidence="6" id="KW-0406">Ion transport</keyword>
<dbReference type="GO" id="GO:0005886">
    <property type="term" value="C:plasma membrane"/>
    <property type="evidence" value="ECO:0007669"/>
    <property type="project" value="TreeGrafter"/>
</dbReference>
<evidence type="ECO:0000256" key="7">
    <source>
        <dbReference type="ARBA" id="ARBA00022989"/>
    </source>
</evidence>
<dbReference type="GO" id="GO:0015341">
    <property type="term" value="F:zinc efflux antiporter activity"/>
    <property type="evidence" value="ECO:0007669"/>
    <property type="project" value="TreeGrafter"/>
</dbReference>
<keyword evidence="8 9" id="KW-0472">Membrane</keyword>
<evidence type="ECO:0000259" key="11">
    <source>
        <dbReference type="Pfam" id="PF16916"/>
    </source>
</evidence>
<accession>A0A486XUQ5</accession>
<dbReference type="GO" id="GO:0006882">
    <property type="term" value="P:intracellular zinc ion homeostasis"/>
    <property type="evidence" value="ECO:0007669"/>
    <property type="project" value="TreeGrafter"/>
</dbReference>
<keyword evidence="6" id="KW-0862">Zinc</keyword>
<dbReference type="InterPro" id="IPR002524">
    <property type="entry name" value="Cation_efflux"/>
</dbReference>
<evidence type="ECO:0000256" key="2">
    <source>
        <dbReference type="ARBA" id="ARBA00010212"/>
    </source>
</evidence>
<dbReference type="Gene3D" id="1.20.1510.10">
    <property type="entry name" value="Cation efflux protein transmembrane domain"/>
    <property type="match status" value="1"/>
</dbReference>
<dbReference type="InterPro" id="IPR027470">
    <property type="entry name" value="Cation_efflux_CTD"/>
</dbReference>
<feature type="transmembrane region" description="Helical" evidence="9">
    <location>
        <begin position="111"/>
        <end position="133"/>
    </location>
</feature>
<dbReference type="Pfam" id="PF16916">
    <property type="entry name" value="ZT_dimer"/>
    <property type="match status" value="1"/>
</dbReference>
<proteinExistence type="inferred from homology"/>
<dbReference type="GO" id="GO:0015093">
    <property type="term" value="F:ferrous iron transmembrane transporter activity"/>
    <property type="evidence" value="ECO:0007669"/>
    <property type="project" value="TreeGrafter"/>
</dbReference>
<dbReference type="PANTHER" id="PTHR43840:SF15">
    <property type="entry name" value="MITOCHONDRIAL METAL TRANSPORTER 1-RELATED"/>
    <property type="match status" value="1"/>
</dbReference>
<dbReference type="AlphaFoldDB" id="A0A486XUQ5"/>
<comment type="similarity">
    <text evidence="2">Belongs to the cation diffusion facilitator (CDF) transporter (TC 2.A.4) family. FieF subfamily.</text>
</comment>
<evidence type="ECO:0000256" key="1">
    <source>
        <dbReference type="ARBA" id="ARBA00004141"/>
    </source>
</evidence>
<keyword evidence="6" id="KW-0864">Zinc transport</keyword>
<sequence>MLNLRPRQLLLLSLLAAFVTMALKTLAWYLTGSVGFLSDAIESLVNVAGAGFALLMVSLARRPADDSHPYGHSKAEYLSAAFEGGLIFIAAIAIMITAIERLVNPQPLATLGLGTALTVLASVINLAIALLLLHGGKQHSSPALEGDGKHLMTDVWTTVGVVLGVALAAYSGYTWLDPLVAIAVALHILHEGGNILFKAINRLMDKALPEQRISQIEQILAGFSSQKVQFINLRTRAAATLQFAQVDMQVPGDWSVVRAHQVADEAESAIKALGVNLSIHIEPQHADMVQQTS</sequence>
<keyword evidence="7 9" id="KW-1133">Transmembrane helix</keyword>
<evidence type="ECO:0000256" key="5">
    <source>
        <dbReference type="ARBA" id="ARBA00022692"/>
    </source>
</evidence>
<organism evidence="12">
    <name type="scientific">Rheinheimera sp. BAL341</name>
    <dbReference type="NCBI Taxonomy" id="1708203"/>
    <lineage>
        <taxon>Bacteria</taxon>
        <taxon>Pseudomonadati</taxon>
        <taxon>Pseudomonadota</taxon>
        <taxon>Gammaproteobacteria</taxon>
        <taxon>Chromatiales</taxon>
        <taxon>Chromatiaceae</taxon>
        <taxon>Rheinheimera</taxon>
    </lineage>
</organism>
<dbReference type="InterPro" id="IPR050291">
    <property type="entry name" value="CDF_Transporter"/>
</dbReference>
<dbReference type="InterPro" id="IPR058533">
    <property type="entry name" value="Cation_efflux_TM"/>
</dbReference>
<dbReference type="PANTHER" id="PTHR43840">
    <property type="entry name" value="MITOCHONDRIAL METAL TRANSPORTER 1-RELATED"/>
    <property type="match status" value="1"/>
</dbReference>
<dbReference type="Pfam" id="PF01545">
    <property type="entry name" value="Cation_efflux"/>
    <property type="match status" value="1"/>
</dbReference>
<feature type="domain" description="Cation efflux protein cytoplasmic" evidence="11">
    <location>
        <begin position="208"/>
        <end position="283"/>
    </location>
</feature>
<dbReference type="EMBL" id="CAAJGR010000021">
    <property type="protein sequence ID" value="VHO06055.1"/>
    <property type="molecule type" value="Genomic_DNA"/>
</dbReference>
<feature type="transmembrane region" description="Helical" evidence="9">
    <location>
        <begin position="179"/>
        <end position="197"/>
    </location>
</feature>
<keyword evidence="3" id="KW-0813">Transport</keyword>
<gene>
    <name evidence="12" type="ORF">BAL341_3116</name>
</gene>
<comment type="subcellular location">
    <subcellularLocation>
        <location evidence="1">Membrane</location>
        <topology evidence="1">Multi-pass membrane protein</topology>
    </subcellularLocation>
</comment>
<dbReference type="NCBIfam" id="TIGR01297">
    <property type="entry name" value="CDF"/>
    <property type="match status" value="1"/>
</dbReference>